<name>A0ABU5ZVG0_9FLAO</name>
<dbReference type="EMBL" id="JAYKLX010000004">
    <property type="protein sequence ID" value="MEB3345637.1"/>
    <property type="molecule type" value="Genomic_DNA"/>
</dbReference>
<dbReference type="RefSeq" id="WP_324179669.1">
    <property type="nucleotide sequence ID" value="NZ_BAABAW010000007.1"/>
</dbReference>
<dbReference type="Proteomes" id="UP001327027">
    <property type="component" value="Unassembled WGS sequence"/>
</dbReference>
<proteinExistence type="predicted"/>
<organism evidence="1 2">
    <name type="scientific">Aquimarina gracilis</name>
    <dbReference type="NCBI Taxonomy" id="874422"/>
    <lineage>
        <taxon>Bacteria</taxon>
        <taxon>Pseudomonadati</taxon>
        <taxon>Bacteroidota</taxon>
        <taxon>Flavobacteriia</taxon>
        <taxon>Flavobacteriales</taxon>
        <taxon>Flavobacteriaceae</taxon>
        <taxon>Aquimarina</taxon>
    </lineage>
</organism>
<accession>A0ABU5ZVG0</accession>
<keyword evidence="2" id="KW-1185">Reference proteome</keyword>
<evidence type="ECO:0000313" key="2">
    <source>
        <dbReference type="Proteomes" id="UP001327027"/>
    </source>
</evidence>
<evidence type="ECO:0008006" key="3">
    <source>
        <dbReference type="Google" id="ProtNLM"/>
    </source>
</evidence>
<sequence length="64" mass="7194">MKENQKIRELIKPQMFDQSEINDNLVTPFCSSGYSSQGSTVQCSGYSTNLWCVSSPTEEDDILL</sequence>
<comment type="caution">
    <text evidence="1">The sequence shown here is derived from an EMBL/GenBank/DDBJ whole genome shotgun (WGS) entry which is preliminary data.</text>
</comment>
<gene>
    <name evidence="1" type="ORF">U6A24_09210</name>
</gene>
<protein>
    <recommendedName>
        <fullName evidence="3">Natural product</fullName>
    </recommendedName>
</protein>
<reference evidence="1 2" key="1">
    <citation type="journal article" date="2013" name="Int. J. Syst. Evol. Microbiol.">
        <title>Aquimarina gracilis sp. nov., isolated from the gut microflora of a mussel, Mytilus coruscus, and emended description of Aquimarina spongiae.</title>
        <authorList>
            <person name="Park S.C."/>
            <person name="Choe H.N."/>
            <person name="Baik K.S."/>
            <person name="Seong C.N."/>
        </authorList>
    </citation>
    <scope>NUCLEOTIDE SEQUENCE [LARGE SCALE GENOMIC DNA]</scope>
    <source>
        <strain evidence="1 2">PSC32</strain>
    </source>
</reference>
<evidence type="ECO:0000313" key="1">
    <source>
        <dbReference type="EMBL" id="MEB3345637.1"/>
    </source>
</evidence>